<proteinExistence type="predicted"/>
<feature type="region of interest" description="Disordered" evidence="1">
    <location>
        <begin position="20"/>
        <end position="146"/>
    </location>
</feature>
<dbReference type="AlphaFoldDB" id="A0AA40DIN0"/>
<comment type="caution">
    <text evidence="2">The sequence shown here is derived from an EMBL/GenBank/DDBJ whole genome shotgun (WGS) entry which is preliminary data.</text>
</comment>
<name>A0AA40DIN0_9PEZI</name>
<gene>
    <name evidence="2" type="ORF">B0H67DRAFT_558369</name>
</gene>
<feature type="compositionally biased region" description="Basic and acidic residues" evidence="1">
    <location>
        <begin position="72"/>
        <end position="83"/>
    </location>
</feature>
<feature type="compositionally biased region" description="Polar residues" evidence="1">
    <location>
        <begin position="42"/>
        <end position="58"/>
    </location>
</feature>
<evidence type="ECO:0000313" key="2">
    <source>
        <dbReference type="EMBL" id="KAK0702756.1"/>
    </source>
</evidence>
<evidence type="ECO:0000313" key="3">
    <source>
        <dbReference type="Proteomes" id="UP001172102"/>
    </source>
</evidence>
<protein>
    <submittedName>
        <fullName evidence="2">Uncharacterized protein</fullName>
    </submittedName>
</protein>
<keyword evidence="3" id="KW-1185">Reference proteome</keyword>
<organism evidence="2 3">
    <name type="scientific">Lasiosphaeris hirsuta</name>
    <dbReference type="NCBI Taxonomy" id="260670"/>
    <lineage>
        <taxon>Eukaryota</taxon>
        <taxon>Fungi</taxon>
        <taxon>Dikarya</taxon>
        <taxon>Ascomycota</taxon>
        <taxon>Pezizomycotina</taxon>
        <taxon>Sordariomycetes</taxon>
        <taxon>Sordariomycetidae</taxon>
        <taxon>Sordariales</taxon>
        <taxon>Lasiosphaeriaceae</taxon>
        <taxon>Lasiosphaeris</taxon>
    </lineage>
</organism>
<evidence type="ECO:0000256" key="1">
    <source>
        <dbReference type="SAM" id="MobiDB-lite"/>
    </source>
</evidence>
<reference evidence="2" key="1">
    <citation type="submission" date="2023-06" db="EMBL/GenBank/DDBJ databases">
        <title>Genome-scale phylogeny and comparative genomics of the fungal order Sordariales.</title>
        <authorList>
            <consortium name="Lawrence Berkeley National Laboratory"/>
            <person name="Hensen N."/>
            <person name="Bonometti L."/>
            <person name="Westerberg I."/>
            <person name="Brannstrom I.O."/>
            <person name="Guillou S."/>
            <person name="Cros-Aarteil S."/>
            <person name="Calhoun S."/>
            <person name="Haridas S."/>
            <person name="Kuo A."/>
            <person name="Mondo S."/>
            <person name="Pangilinan J."/>
            <person name="Riley R."/>
            <person name="Labutti K."/>
            <person name="Andreopoulos B."/>
            <person name="Lipzen A."/>
            <person name="Chen C."/>
            <person name="Yanf M."/>
            <person name="Daum C."/>
            <person name="Ng V."/>
            <person name="Clum A."/>
            <person name="Steindorff A."/>
            <person name="Ohm R."/>
            <person name="Martin F."/>
            <person name="Silar P."/>
            <person name="Natvig D."/>
            <person name="Lalanne C."/>
            <person name="Gautier V."/>
            <person name="Ament-Velasquez S.L."/>
            <person name="Kruys A."/>
            <person name="Hutchinson M.I."/>
            <person name="Powell A.J."/>
            <person name="Barry K."/>
            <person name="Miller A.N."/>
            <person name="Grigoriev I.V."/>
            <person name="Debuchy R."/>
            <person name="Gladieux P."/>
            <person name="Thoren M.H."/>
            <person name="Johannesson H."/>
        </authorList>
    </citation>
    <scope>NUCLEOTIDE SEQUENCE</scope>
    <source>
        <strain evidence="2">SMH4607-1</strain>
    </source>
</reference>
<sequence length="177" mass="18951">MAALQWCGSKAHNLQLGKYCPQNAKRRPSTGTSGISGRPRYSGSTTPSRETLIGTLSSPFDLDRAAALPPEFKYKAKPNEDAWPKVWGTKGSSLQGVLSRPEWRKGRSPPDSGTALATGASTSGNKRPRGTQAPSSAPAQHGRVAKVEDAIYNEDGFLICSDSEEQSHRNDKGKAVI</sequence>
<accession>A0AA40DIN0</accession>
<dbReference type="EMBL" id="JAUKUA010000008">
    <property type="protein sequence ID" value="KAK0702756.1"/>
    <property type="molecule type" value="Genomic_DNA"/>
</dbReference>
<dbReference type="Proteomes" id="UP001172102">
    <property type="component" value="Unassembled WGS sequence"/>
</dbReference>